<evidence type="ECO:0000259" key="3">
    <source>
        <dbReference type="PROSITE" id="PS51186"/>
    </source>
</evidence>
<name>A0ABX2ESH5_9BURK</name>
<dbReference type="Gene3D" id="3.40.630.30">
    <property type="match status" value="1"/>
</dbReference>
<reference evidence="4 5" key="1">
    <citation type="submission" date="2020-05" db="EMBL/GenBank/DDBJ databases">
        <title>Aquincola sp. isolate from soil.</title>
        <authorList>
            <person name="Han J."/>
            <person name="Kim D.-U."/>
        </authorList>
    </citation>
    <scope>NUCLEOTIDE SEQUENCE [LARGE SCALE GENOMIC DNA]</scope>
    <source>
        <strain evidence="4 5">S2</strain>
    </source>
</reference>
<dbReference type="InterPro" id="IPR016181">
    <property type="entry name" value="Acyl_CoA_acyltransferase"/>
</dbReference>
<sequence length="150" mass="16680">MNAVSVRQAVLSDLEDLVPLFDQYRRFQGQPSDPAAARAFLSERFDHGESVVFIAHDGTIPVGFAQLYPSFSSVSLSRVFVLNDLFVHESGRRKGVASRLLGAIEAYALAVGATRLSLNVARNNGSAQELYVSQGWKPDEQFYAYHRFPR</sequence>
<dbReference type="InterPro" id="IPR050832">
    <property type="entry name" value="Bact_Acetyltransf"/>
</dbReference>
<accession>A0ABX2ESH5</accession>
<organism evidence="4 5">
    <name type="scientific">Pseudaquabacterium terrae</name>
    <dbReference type="NCBI Taxonomy" id="2732868"/>
    <lineage>
        <taxon>Bacteria</taxon>
        <taxon>Pseudomonadati</taxon>
        <taxon>Pseudomonadota</taxon>
        <taxon>Betaproteobacteria</taxon>
        <taxon>Burkholderiales</taxon>
        <taxon>Sphaerotilaceae</taxon>
        <taxon>Pseudaquabacterium</taxon>
    </lineage>
</organism>
<dbReference type="EMBL" id="JABRWJ010000012">
    <property type="protein sequence ID" value="NRF71441.1"/>
    <property type="molecule type" value="Genomic_DNA"/>
</dbReference>
<keyword evidence="1" id="KW-0808">Transferase</keyword>
<dbReference type="PANTHER" id="PTHR43877">
    <property type="entry name" value="AMINOALKYLPHOSPHONATE N-ACETYLTRANSFERASE-RELATED-RELATED"/>
    <property type="match status" value="1"/>
</dbReference>
<dbReference type="PANTHER" id="PTHR43877:SF2">
    <property type="entry name" value="AMINOALKYLPHOSPHONATE N-ACETYLTRANSFERASE-RELATED"/>
    <property type="match status" value="1"/>
</dbReference>
<keyword evidence="5" id="KW-1185">Reference proteome</keyword>
<feature type="domain" description="N-acetyltransferase" evidence="3">
    <location>
        <begin position="4"/>
        <end position="150"/>
    </location>
</feature>
<evidence type="ECO:0000313" key="4">
    <source>
        <dbReference type="EMBL" id="NRF71441.1"/>
    </source>
</evidence>
<dbReference type="SUPFAM" id="SSF55729">
    <property type="entry name" value="Acyl-CoA N-acyltransferases (Nat)"/>
    <property type="match status" value="1"/>
</dbReference>
<dbReference type="PROSITE" id="PS51186">
    <property type="entry name" value="GNAT"/>
    <property type="match status" value="1"/>
</dbReference>
<evidence type="ECO:0000313" key="5">
    <source>
        <dbReference type="Proteomes" id="UP000737171"/>
    </source>
</evidence>
<dbReference type="InterPro" id="IPR000182">
    <property type="entry name" value="GNAT_dom"/>
</dbReference>
<keyword evidence="2" id="KW-0012">Acyltransferase</keyword>
<gene>
    <name evidence="4" type="ORF">HLB44_31090</name>
</gene>
<dbReference type="RefSeq" id="WP_173132639.1">
    <property type="nucleotide sequence ID" value="NZ_JABRWJ010000012.1"/>
</dbReference>
<evidence type="ECO:0000256" key="1">
    <source>
        <dbReference type="ARBA" id="ARBA00022679"/>
    </source>
</evidence>
<evidence type="ECO:0000256" key="2">
    <source>
        <dbReference type="ARBA" id="ARBA00023315"/>
    </source>
</evidence>
<comment type="caution">
    <text evidence="4">The sequence shown here is derived from an EMBL/GenBank/DDBJ whole genome shotgun (WGS) entry which is preliminary data.</text>
</comment>
<dbReference type="Pfam" id="PF00583">
    <property type="entry name" value="Acetyltransf_1"/>
    <property type="match status" value="1"/>
</dbReference>
<proteinExistence type="predicted"/>
<dbReference type="Proteomes" id="UP000737171">
    <property type="component" value="Unassembled WGS sequence"/>
</dbReference>
<dbReference type="CDD" id="cd04301">
    <property type="entry name" value="NAT_SF"/>
    <property type="match status" value="1"/>
</dbReference>
<protein>
    <submittedName>
        <fullName evidence="4">GNAT family N-acetyltransferase</fullName>
    </submittedName>
</protein>